<proteinExistence type="predicted"/>
<sequence length="176" mass="19996">MKDLNDDYFNILVDESCDVSCKEQMALVLCYIDRRGFVMERFIGILYIRDTSALSLKESIASFLAQRSLSRSCILHCFSHQLQFTLVGNSKKCDEVAEVVNLVLAVSNIVGVAFKRRDELRDVQILKVQKALGEGEFQTSKGLNEELGFARLSDTHWGSHFKSFVNFILLFDSIID</sequence>
<protein>
    <recommendedName>
        <fullName evidence="1">DUF4371 domain-containing protein</fullName>
    </recommendedName>
</protein>
<dbReference type="Proteomes" id="UP000231279">
    <property type="component" value="Unassembled WGS sequence"/>
</dbReference>
<dbReference type="OrthoDB" id="1217029at2759"/>
<evidence type="ECO:0000313" key="3">
    <source>
        <dbReference type="Proteomes" id="UP000231279"/>
    </source>
</evidence>
<dbReference type="STRING" id="429701.A0A2G9G0V5"/>
<gene>
    <name evidence="2" type="ORF">CDL12_28581</name>
</gene>
<dbReference type="InterPro" id="IPR025398">
    <property type="entry name" value="DUF4371"/>
</dbReference>
<organism evidence="2 3">
    <name type="scientific">Handroanthus impetiginosus</name>
    <dbReference type="NCBI Taxonomy" id="429701"/>
    <lineage>
        <taxon>Eukaryota</taxon>
        <taxon>Viridiplantae</taxon>
        <taxon>Streptophyta</taxon>
        <taxon>Embryophyta</taxon>
        <taxon>Tracheophyta</taxon>
        <taxon>Spermatophyta</taxon>
        <taxon>Magnoliopsida</taxon>
        <taxon>eudicotyledons</taxon>
        <taxon>Gunneridae</taxon>
        <taxon>Pentapetalae</taxon>
        <taxon>asterids</taxon>
        <taxon>lamiids</taxon>
        <taxon>Lamiales</taxon>
        <taxon>Bignoniaceae</taxon>
        <taxon>Crescentiina</taxon>
        <taxon>Tabebuia alliance</taxon>
        <taxon>Handroanthus</taxon>
    </lineage>
</organism>
<feature type="domain" description="DUF4371" evidence="1">
    <location>
        <begin position="2"/>
        <end position="71"/>
    </location>
</feature>
<dbReference type="AlphaFoldDB" id="A0A2G9G0V5"/>
<name>A0A2G9G0V5_9LAMI</name>
<evidence type="ECO:0000259" key="1">
    <source>
        <dbReference type="Pfam" id="PF14291"/>
    </source>
</evidence>
<dbReference type="InterPro" id="IPR055298">
    <property type="entry name" value="AtLOH3-like"/>
</dbReference>
<keyword evidence="3" id="KW-1185">Reference proteome</keyword>
<dbReference type="PANTHER" id="PTHR11697:SF230">
    <property type="entry name" value="ZINC FINGER, MYM DOMAIN CONTAINING 1"/>
    <property type="match status" value="1"/>
</dbReference>
<dbReference type="Pfam" id="PF14291">
    <property type="entry name" value="DUF4371"/>
    <property type="match status" value="1"/>
</dbReference>
<reference evidence="3" key="1">
    <citation type="journal article" date="2018" name="Gigascience">
        <title>Genome assembly of the Pink Ipe (Handroanthus impetiginosus, Bignoniaceae), a highly valued, ecologically keystone Neotropical timber forest tree.</title>
        <authorList>
            <person name="Silva-Junior O.B."/>
            <person name="Grattapaglia D."/>
            <person name="Novaes E."/>
            <person name="Collevatti R.G."/>
        </authorList>
    </citation>
    <scope>NUCLEOTIDE SEQUENCE [LARGE SCALE GENOMIC DNA]</scope>
    <source>
        <strain evidence="3">cv. UFG-1</strain>
    </source>
</reference>
<dbReference type="EMBL" id="NKXS01007966">
    <property type="protein sequence ID" value="PIM98930.1"/>
    <property type="molecule type" value="Genomic_DNA"/>
</dbReference>
<accession>A0A2G9G0V5</accession>
<dbReference type="PANTHER" id="PTHR11697">
    <property type="entry name" value="GENERAL TRANSCRIPTION FACTOR 2-RELATED ZINC FINGER PROTEIN"/>
    <property type="match status" value="1"/>
</dbReference>
<comment type="caution">
    <text evidence="2">The sequence shown here is derived from an EMBL/GenBank/DDBJ whole genome shotgun (WGS) entry which is preliminary data.</text>
</comment>
<evidence type="ECO:0000313" key="2">
    <source>
        <dbReference type="EMBL" id="PIM98930.1"/>
    </source>
</evidence>